<reference evidence="7" key="3">
    <citation type="submission" date="2016-02" db="EMBL/GenBank/DDBJ databases">
        <title>Draft genome of pathogenic Streptomyces sp. in Japan.</title>
        <authorList>
            <person name="Tomihama T."/>
            <person name="Ikenaga M."/>
            <person name="Sakai M."/>
            <person name="Okubo T."/>
            <person name="Ikeda S."/>
        </authorList>
    </citation>
    <scope>NUCLEOTIDE SEQUENCE [LARGE SCALE GENOMIC DNA]</scope>
    <source>
        <strain evidence="7">S58</strain>
    </source>
</reference>
<evidence type="ECO:0000313" key="7">
    <source>
        <dbReference type="Proteomes" id="UP000067448"/>
    </source>
</evidence>
<dbReference type="SUPFAM" id="SSF53720">
    <property type="entry name" value="ALDH-like"/>
    <property type="match status" value="1"/>
</dbReference>
<dbReference type="OrthoDB" id="6882680at2"/>
<dbReference type="FunFam" id="3.40.605.10:FF:000001">
    <property type="entry name" value="Aldehyde dehydrogenase 1"/>
    <property type="match status" value="1"/>
</dbReference>
<dbReference type="PANTHER" id="PTHR11699">
    <property type="entry name" value="ALDEHYDE DEHYDROGENASE-RELATED"/>
    <property type="match status" value="1"/>
</dbReference>
<dbReference type="InterPro" id="IPR029510">
    <property type="entry name" value="Ald_DH_CS_GLU"/>
</dbReference>
<dbReference type="GO" id="GO:0019145">
    <property type="term" value="F:aminobutyraldehyde dehydrogenase (NAD+) activity"/>
    <property type="evidence" value="ECO:0007669"/>
    <property type="project" value="UniProtKB-EC"/>
</dbReference>
<dbReference type="InterPro" id="IPR015590">
    <property type="entry name" value="Aldehyde_DH_dom"/>
</dbReference>
<dbReference type="InterPro" id="IPR016162">
    <property type="entry name" value="Ald_DH_N"/>
</dbReference>
<dbReference type="RefSeq" id="WP_059083881.1">
    <property type="nucleotide sequence ID" value="NZ_BCMM01000045.1"/>
</dbReference>
<evidence type="ECO:0000256" key="1">
    <source>
        <dbReference type="ARBA" id="ARBA00009986"/>
    </source>
</evidence>
<dbReference type="AlphaFoldDB" id="A0A100JW35"/>
<dbReference type="FunFam" id="3.40.309.10:FF:000009">
    <property type="entry name" value="Aldehyde dehydrogenase A"/>
    <property type="match status" value="1"/>
</dbReference>
<reference evidence="7" key="1">
    <citation type="submission" date="2015-11" db="EMBL/GenBank/DDBJ databases">
        <authorList>
            <consortium name="Cross-ministerial Strategic Innovation Promotion Program (SIP) consortium"/>
            <person name="Tomihama T."/>
            <person name="Ikenaga M."/>
            <person name="Sakai M."/>
            <person name="Okubo T."/>
            <person name="Ikeda S."/>
        </authorList>
    </citation>
    <scope>NUCLEOTIDE SEQUENCE [LARGE SCALE GENOMIC DNA]</scope>
    <source>
        <strain evidence="7">S58</strain>
    </source>
</reference>
<evidence type="ECO:0000256" key="4">
    <source>
        <dbReference type="RuleBase" id="RU003345"/>
    </source>
</evidence>
<dbReference type="Pfam" id="PF00171">
    <property type="entry name" value="Aldedh"/>
    <property type="match status" value="1"/>
</dbReference>
<dbReference type="Gene3D" id="3.40.605.10">
    <property type="entry name" value="Aldehyde Dehydrogenase, Chain A, domain 1"/>
    <property type="match status" value="1"/>
</dbReference>
<dbReference type="InterPro" id="IPR016163">
    <property type="entry name" value="Ald_DH_C"/>
</dbReference>
<feature type="active site" evidence="3">
    <location>
        <position position="253"/>
    </location>
</feature>
<evidence type="ECO:0000313" key="6">
    <source>
        <dbReference type="EMBL" id="GAQ66754.1"/>
    </source>
</evidence>
<evidence type="ECO:0000259" key="5">
    <source>
        <dbReference type="Pfam" id="PF00171"/>
    </source>
</evidence>
<evidence type="ECO:0000256" key="3">
    <source>
        <dbReference type="PROSITE-ProRule" id="PRU10007"/>
    </source>
</evidence>
<gene>
    <name evidence="6" type="primary">prr_4</name>
    <name evidence="6" type="ORF">SsS58_07193</name>
</gene>
<dbReference type="PROSITE" id="PS00687">
    <property type="entry name" value="ALDEHYDE_DEHYDR_GLU"/>
    <property type="match status" value="1"/>
</dbReference>
<protein>
    <submittedName>
        <fullName evidence="6">Gamma-aminobutyraldehyde dehydrogenase</fullName>
        <ecNumber evidence="6">1.2.1.19</ecNumber>
    </submittedName>
</protein>
<sequence>MSTSPEPTVVNIVDGVNRPGSSGETIDVLDPSTGAHIASFTDSTADDVDAAVRAAHRAAPGWAATPPGERSAALHRLADLVASRLTELADLEVADAGKPWTAAHTGELPGIVDALRHFAGAARATTGQPAGEYAKGNTSFLRREPVGVVAAITPWNFPLWQAVWKIVPALAAGNAVVVKPAENTPLSTTRFVELAGEILPPGVLNVVLGTGAVVGEALVAHPLVDLVSFTGSTRAGRRIGQVAAEAPKRALLELGGNAPVVVFDDVDLEKAVPILTNGALYNAGQECMSATRLLVQESAHDRVVEALKESLGSVVIGDTSDKNTVLGPLISAYQRDSVHRLVENRPDHATLVLGGAPVDRPGYYYQATLVTGLRQDDDLVQEEIFGPVVTVQTFTDEADAVAKSNDVPYGLAASVWTRDVGRALRVANAFDFGNVWINNHMVVGPELPIGGFGASGHGKEGGTAGIEEFTRVKQVVISLD</sequence>
<dbReference type="InterPro" id="IPR016161">
    <property type="entry name" value="Ald_DH/histidinol_DH"/>
</dbReference>
<dbReference type="Proteomes" id="UP000067448">
    <property type="component" value="Unassembled WGS sequence"/>
</dbReference>
<organism evidence="6 7">
    <name type="scientific">Streptomyces scabiei</name>
    <dbReference type="NCBI Taxonomy" id="1930"/>
    <lineage>
        <taxon>Bacteria</taxon>
        <taxon>Bacillati</taxon>
        <taxon>Actinomycetota</taxon>
        <taxon>Actinomycetes</taxon>
        <taxon>Kitasatosporales</taxon>
        <taxon>Streptomycetaceae</taxon>
        <taxon>Streptomyces</taxon>
    </lineage>
</organism>
<comment type="caution">
    <text evidence="6">The sequence shown here is derived from an EMBL/GenBank/DDBJ whole genome shotgun (WGS) entry which is preliminary data.</text>
</comment>
<dbReference type="EC" id="1.2.1.19" evidence="6"/>
<dbReference type="EMBL" id="BCMM01000045">
    <property type="protein sequence ID" value="GAQ66754.1"/>
    <property type="molecule type" value="Genomic_DNA"/>
</dbReference>
<dbReference type="Gene3D" id="3.40.309.10">
    <property type="entry name" value="Aldehyde Dehydrogenase, Chain A, domain 2"/>
    <property type="match status" value="1"/>
</dbReference>
<reference evidence="6 7" key="2">
    <citation type="journal article" date="2016" name="Genome Announc.">
        <title>Draft Genome Sequences of Streptomyces scabiei S58, Streptomyces turgidiscabies T45, and Streptomyces acidiscabies a10, the Pathogens of Potato Common Scab, Isolated in Japan.</title>
        <authorList>
            <person name="Tomihama T."/>
            <person name="Nishi Y."/>
            <person name="Sakai M."/>
            <person name="Ikenaga M."/>
            <person name="Okubo T."/>
            <person name="Ikeda S."/>
        </authorList>
    </citation>
    <scope>NUCLEOTIDE SEQUENCE [LARGE SCALE GENOMIC DNA]</scope>
    <source>
        <strain evidence="6 7">S58</strain>
    </source>
</reference>
<accession>A0A100JW35</accession>
<comment type="similarity">
    <text evidence="1 4">Belongs to the aldehyde dehydrogenase family.</text>
</comment>
<proteinExistence type="inferred from homology"/>
<feature type="domain" description="Aldehyde dehydrogenase" evidence="5">
    <location>
        <begin position="21"/>
        <end position="475"/>
    </location>
</feature>
<name>A0A100JW35_STRSC</name>
<keyword evidence="2 4" id="KW-0560">Oxidoreductase</keyword>
<evidence type="ECO:0000256" key="2">
    <source>
        <dbReference type="ARBA" id="ARBA00023002"/>
    </source>
</evidence>